<dbReference type="Proteomes" id="UP001254165">
    <property type="component" value="Unassembled WGS sequence"/>
</dbReference>
<sequence length="253" mass="28470">MIEVESITFGYTPGTPIFEDFTWRAGRNESWVILGPSGCGKSTLLSLLAGLLRPQRGVVRIDGQVLTRPRPQTGLIIQDYGLLPWATVRENVRLGLRIRNFYGADGVHAPRDYRPTLDVEPWLERLRLLSVAEHYPGQISGGQRQRTAIARTLVLNPDILLMDEPFASLDAPTRENLQRLVLDLWQERGLTLVLVTHSIEEAALMGQNILLLGRMPNHSARVIENPGVLQSGYRDSSAYQDLCRQLRARLEEV</sequence>
<evidence type="ECO:0000256" key="1">
    <source>
        <dbReference type="ARBA" id="ARBA00022448"/>
    </source>
</evidence>
<dbReference type="SUPFAM" id="SSF52540">
    <property type="entry name" value="P-loop containing nucleoside triphosphate hydrolases"/>
    <property type="match status" value="1"/>
</dbReference>
<protein>
    <submittedName>
        <fullName evidence="5">ATP-binding cassette domain-containing protein</fullName>
    </submittedName>
</protein>
<evidence type="ECO:0000313" key="6">
    <source>
        <dbReference type="Proteomes" id="UP001254165"/>
    </source>
</evidence>
<dbReference type="Gene3D" id="3.40.50.300">
    <property type="entry name" value="P-loop containing nucleotide triphosphate hydrolases"/>
    <property type="match status" value="1"/>
</dbReference>
<dbReference type="InterPro" id="IPR027417">
    <property type="entry name" value="P-loop_NTPase"/>
</dbReference>
<dbReference type="PANTHER" id="PTHR42788">
    <property type="entry name" value="TAURINE IMPORT ATP-BINDING PROTEIN-RELATED"/>
    <property type="match status" value="1"/>
</dbReference>
<name>A0ABU3NSF3_9CHLR</name>
<dbReference type="EMBL" id="JAUHMF010000002">
    <property type="protein sequence ID" value="MDT8899027.1"/>
    <property type="molecule type" value="Genomic_DNA"/>
</dbReference>
<feature type="domain" description="ABC transporter" evidence="4">
    <location>
        <begin position="2"/>
        <end position="239"/>
    </location>
</feature>
<proteinExistence type="predicted"/>
<reference evidence="5 6" key="1">
    <citation type="submission" date="2023-07" db="EMBL/GenBank/DDBJ databases">
        <title>Novel species of Thermanaerothrix with wide hydrolytic capabilities.</title>
        <authorList>
            <person name="Zayulina K.S."/>
            <person name="Podosokorskaya O.A."/>
            <person name="Elcheninov A.G."/>
        </authorList>
    </citation>
    <scope>NUCLEOTIDE SEQUENCE [LARGE SCALE GENOMIC DNA]</scope>
    <source>
        <strain evidence="5 6">4228-RoL</strain>
    </source>
</reference>
<keyword evidence="6" id="KW-1185">Reference proteome</keyword>
<dbReference type="InterPro" id="IPR050166">
    <property type="entry name" value="ABC_transporter_ATP-bind"/>
</dbReference>
<evidence type="ECO:0000259" key="4">
    <source>
        <dbReference type="PROSITE" id="PS50893"/>
    </source>
</evidence>
<gene>
    <name evidence="5" type="ORF">QYE77_12200</name>
</gene>
<dbReference type="GO" id="GO:0005524">
    <property type="term" value="F:ATP binding"/>
    <property type="evidence" value="ECO:0007669"/>
    <property type="project" value="UniProtKB-KW"/>
</dbReference>
<dbReference type="PROSITE" id="PS50893">
    <property type="entry name" value="ABC_TRANSPORTER_2"/>
    <property type="match status" value="1"/>
</dbReference>
<dbReference type="RefSeq" id="WP_315625706.1">
    <property type="nucleotide sequence ID" value="NZ_JAUHMF010000002.1"/>
</dbReference>
<organism evidence="5 6">
    <name type="scientific">Thermanaerothrix solaris</name>
    <dbReference type="NCBI Taxonomy" id="3058434"/>
    <lineage>
        <taxon>Bacteria</taxon>
        <taxon>Bacillati</taxon>
        <taxon>Chloroflexota</taxon>
        <taxon>Anaerolineae</taxon>
        <taxon>Anaerolineales</taxon>
        <taxon>Anaerolineaceae</taxon>
        <taxon>Thermanaerothrix</taxon>
    </lineage>
</organism>
<evidence type="ECO:0000313" key="5">
    <source>
        <dbReference type="EMBL" id="MDT8899027.1"/>
    </source>
</evidence>
<evidence type="ECO:0000256" key="2">
    <source>
        <dbReference type="ARBA" id="ARBA00022741"/>
    </source>
</evidence>
<dbReference type="InterPro" id="IPR003439">
    <property type="entry name" value="ABC_transporter-like_ATP-bd"/>
</dbReference>
<keyword evidence="3 5" id="KW-0067">ATP-binding</keyword>
<dbReference type="SMART" id="SM00382">
    <property type="entry name" value="AAA"/>
    <property type="match status" value="1"/>
</dbReference>
<keyword evidence="2" id="KW-0547">Nucleotide-binding</keyword>
<dbReference type="PANTHER" id="PTHR42788:SF13">
    <property type="entry name" value="ALIPHATIC SULFONATES IMPORT ATP-BINDING PROTEIN SSUB"/>
    <property type="match status" value="1"/>
</dbReference>
<accession>A0ABU3NSF3</accession>
<comment type="caution">
    <text evidence="5">The sequence shown here is derived from an EMBL/GenBank/DDBJ whole genome shotgun (WGS) entry which is preliminary data.</text>
</comment>
<keyword evidence="1" id="KW-0813">Transport</keyword>
<evidence type="ECO:0000256" key="3">
    <source>
        <dbReference type="ARBA" id="ARBA00022840"/>
    </source>
</evidence>
<dbReference type="InterPro" id="IPR003593">
    <property type="entry name" value="AAA+_ATPase"/>
</dbReference>
<dbReference type="Pfam" id="PF00005">
    <property type="entry name" value="ABC_tran"/>
    <property type="match status" value="1"/>
</dbReference>